<keyword evidence="2" id="KW-1185">Reference proteome</keyword>
<sequence>MAARSSAVVEVSLVGVYGSIKIRSEKKQRQLLELVKGLQRLGLLVLNLNVNTDEETTVYFLGIKIEDGCKMTSGNDVATAVYQILGSV</sequence>
<proteinExistence type="predicted"/>
<name>A0AAN7L6Q8_TRANT</name>
<protein>
    <submittedName>
        <fullName evidence="1">Uncharacterized protein</fullName>
    </submittedName>
</protein>
<dbReference type="AlphaFoldDB" id="A0AAN7L6Q8"/>
<accession>A0AAN7L6Q8</accession>
<reference evidence="1 2" key="1">
    <citation type="journal article" date="2023" name="Hortic Res">
        <title>Pangenome of water caltrop reveals structural variations and asymmetric subgenome divergence after allopolyploidization.</title>
        <authorList>
            <person name="Zhang X."/>
            <person name="Chen Y."/>
            <person name="Wang L."/>
            <person name="Yuan Y."/>
            <person name="Fang M."/>
            <person name="Shi L."/>
            <person name="Lu R."/>
            <person name="Comes H.P."/>
            <person name="Ma Y."/>
            <person name="Chen Y."/>
            <person name="Huang G."/>
            <person name="Zhou Y."/>
            <person name="Zheng Z."/>
            <person name="Qiu Y."/>
        </authorList>
    </citation>
    <scope>NUCLEOTIDE SEQUENCE [LARGE SCALE GENOMIC DNA]</scope>
    <source>
        <strain evidence="1">F231</strain>
    </source>
</reference>
<comment type="caution">
    <text evidence="1">The sequence shown here is derived from an EMBL/GenBank/DDBJ whole genome shotgun (WGS) entry which is preliminary data.</text>
</comment>
<evidence type="ECO:0000313" key="2">
    <source>
        <dbReference type="Proteomes" id="UP001346149"/>
    </source>
</evidence>
<gene>
    <name evidence="1" type="ORF">SAY86_006502</name>
</gene>
<dbReference type="EMBL" id="JAXQNO010000017">
    <property type="protein sequence ID" value="KAK4778974.1"/>
    <property type="molecule type" value="Genomic_DNA"/>
</dbReference>
<organism evidence="1 2">
    <name type="scientific">Trapa natans</name>
    <name type="common">Water chestnut</name>
    <dbReference type="NCBI Taxonomy" id="22666"/>
    <lineage>
        <taxon>Eukaryota</taxon>
        <taxon>Viridiplantae</taxon>
        <taxon>Streptophyta</taxon>
        <taxon>Embryophyta</taxon>
        <taxon>Tracheophyta</taxon>
        <taxon>Spermatophyta</taxon>
        <taxon>Magnoliopsida</taxon>
        <taxon>eudicotyledons</taxon>
        <taxon>Gunneridae</taxon>
        <taxon>Pentapetalae</taxon>
        <taxon>rosids</taxon>
        <taxon>malvids</taxon>
        <taxon>Myrtales</taxon>
        <taxon>Lythraceae</taxon>
        <taxon>Trapa</taxon>
    </lineage>
</organism>
<evidence type="ECO:0000313" key="1">
    <source>
        <dbReference type="EMBL" id="KAK4778974.1"/>
    </source>
</evidence>
<dbReference type="Proteomes" id="UP001346149">
    <property type="component" value="Unassembled WGS sequence"/>
</dbReference>